<dbReference type="Proteomes" id="UP001279410">
    <property type="component" value="Unassembled WGS sequence"/>
</dbReference>
<proteinExistence type="predicted"/>
<gene>
    <name evidence="1" type="ORF">AKAME5_001906000</name>
</gene>
<evidence type="ECO:0000313" key="2">
    <source>
        <dbReference type="Proteomes" id="UP001279410"/>
    </source>
</evidence>
<evidence type="ECO:0000313" key="1">
    <source>
        <dbReference type="EMBL" id="GLD67732.1"/>
    </source>
</evidence>
<dbReference type="AlphaFoldDB" id="A0AAD3N9D2"/>
<accession>A0AAD3N9D2</accession>
<protein>
    <submittedName>
        <fullName evidence="1">Heterogeneous nuclear ribonucleoprotein L-like protein</fullName>
    </submittedName>
</protein>
<reference evidence="1" key="1">
    <citation type="submission" date="2022-08" db="EMBL/GenBank/DDBJ databases">
        <title>Genome sequencing of akame (Lates japonicus).</title>
        <authorList>
            <person name="Hashiguchi Y."/>
            <person name="Takahashi H."/>
        </authorList>
    </citation>
    <scope>NUCLEOTIDE SEQUENCE</scope>
    <source>
        <strain evidence="1">Kochi</strain>
    </source>
</reference>
<dbReference type="EMBL" id="BRZM01000117">
    <property type="protein sequence ID" value="GLD67732.1"/>
    <property type="molecule type" value="Genomic_DNA"/>
</dbReference>
<comment type="caution">
    <text evidence="1">The sequence shown here is derived from an EMBL/GenBank/DDBJ whole genome shotgun (WGS) entry which is preliminary data.</text>
</comment>
<sequence>MPQPPASRCYAEGQRFEVSTRCLLGTTELQPPQLRTQVWSTQVCKHKSMSSVNRPSVCCRTLEEVVELRPPRRRYRMKKCMSRALSGRITASPIPFVHVRGLSVAAVVEATGRLWWSSTAWRAPDRCVSCGTREAVYIAEQQAFFDFSTSQRITRPTDADDPTSGNKVLLLSIQNPLYPITTVESSRASDSKCPTS</sequence>
<keyword evidence="1" id="KW-0687">Ribonucleoprotein</keyword>
<organism evidence="1 2">
    <name type="scientific">Lates japonicus</name>
    <name type="common">Japanese lates</name>
    <dbReference type="NCBI Taxonomy" id="270547"/>
    <lineage>
        <taxon>Eukaryota</taxon>
        <taxon>Metazoa</taxon>
        <taxon>Chordata</taxon>
        <taxon>Craniata</taxon>
        <taxon>Vertebrata</taxon>
        <taxon>Euteleostomi</taxon>
        <taxon>Actinopterygii</taxon>
        <taxon>Neopterygii</taxon>
        <taxon>Teleostei</taxon>
        <taxon>Neoteleostei</taxon>
        <taxon>Acanthomorphata</taxon>
        <taxon>Carangaria</taxon>
        <taxon>Carangaria incertae sedis</taxon>
        <taxon>Centropomidae</taxon>
        <taxon>Lates</taxon>
    </lineage>
</organism>
<dbReference type="GO" id="GO:1990904">
    <property type="term" value="C:ribonucleoprotein complex"/>
    <property type="evidence" value="ECO:0007669"/>
    <property type="project" value="UniProtKB-KW"/>
</dbReference>
<keyword evidence="2" id="KW-1185">Reference proteome</keyword>
<name>A0AAD3N9D2_LATJO</name>